<organism evidence="1 2">
    <name type="scientific">Skeletonema marinoi</name>
    <dbReference type="NCBI Taxonomy" id="267567"/>
    <lineage>
        <taxon>Eukaryota</taxon>
        <taxon>Sar</taxon>
        <taxon>Stramenopiles</taxon>
        <taxon>Ochrophyta</taxon>
        <taxon>Bacillariophyta</taxon>
        <taxon>Coscinodiscophyceae</taxon>
        <taxon>Thalassiosirophycidae</taxon>
        <taxon>Thalassiosirales</taxon>
        <taxon>Skeletonemataceae</taxon>
        <taxon>Skeletonema</taxon>
        <taxon>Skeletonema marinoi-dohrnii complex</taxon>
    </lineage>
</organism>
<dbReference type="InterPro" id="IPR036514">
    <property type="entry name" value="SGNH_hydro_sf"/>
</dbReference>
<dbReference type="SUPFAM" id="SSF52266">
    <property type="entry name" value="SGNH hydrolase"/>
    <property type="match status" value="1"/>
</dbReference>
<dbReference type="EMBL" id="JATAAI010000015">
    <property type="protein sequence ID" value="KAK1740473.1"/>
    <property type="molecule type" value="Genomic_DNA"/>
</dbReference>
<dbReference type="PANTHER" id="PTHR34407">
    <property type="entry name" value="EXPRESSED PROTEIN"/>
    <property type="match status" value="1"/>
</dbReference>
<gene>
    <name evidence="1" type="ORF">QTG54_008568</name>
</gene>
<evidence type="ECO:0000313" key="1">
    <source>
        <dbReference type="EMBL" id="KAK1740473.1"/>
    </source>
</evidence>
<reference evidence="1" key="1">
    <citation type="submission" date="2023-06" db="EMBL/GenBank/DDBJ databases">
        <title>Survivors Of The Sea: Transcriptome response of Skeletonema marinoi to long-term dormancy.</title>
        <authorList>
            <person name="Pinder M.I.M."/>
            <person name="Kourtchenko O."/>
            <person name="Robertson E.K."/>
            <person name="Larsson T."/>
            <person name="Maumus F."/>
            <person name="Osuna-Cruz C.M."/>
            <person name="Vancaester E."/>
            <person name="Stenow R."/>
            <person name="Vandepoele K."/>
            <person name="Ploug H."/>
            <person name="Bruchert V."/>
            <person name="Godhe A."/>
            <person name="Topel M."/>
        </authorList>
    </citation>
    <scope>NUCLEOTIDE SEQUENCE</scope>
    <source>
        <strain evidence="1">R05AC</strain>
    </source>
</reference>
<dbReference type="CDD" id="cd00229">
    <property type="entry name" value="SGNH_hydrolase"/>
    <property type="match status" value="1"/>
</dbReference>
<keyword evidence="2" id="KW-1185">Reference proteome</keyword>
<proteinExistence type="predicted"/>
<evidence type="ECO:0000313" key="2">
    <source>
        <dbReference type="Proteomes" id="UP001224775"/>
    </source>
</evidence>
<comment type="caution">
    <text evidence="1">The sequence shown here is derived from an EMBL/GenBank/DDBJ whole genome shotgun (WGS) entry which is preliminary data.</text>
</comment>
<dbReference type="PANTHER" id="PTHR34407:SF1">
    <property type="entry name" value="SGNH HYDROLASE-TYPE ESTERASE DOMAIN-CONTAINING PROTEIN"/>
    <property type="match status" value="1"/>
</dbReference>
<dbReference type="Gene3D" id="3.40.50.1110">
    <property type="entry name" value="SGNH hydrolase"/>
    <property type="match status" value="1"/>
</dbReference>
<protein>
    <submittedName>
        <fullName evidence="1">Uncharacterized protein</fullName>
    </submittedName>
</protein>
<accession>A0AAD9DC88</accession>
<name>A0AAD9DC88_9STRA</name>
<dbReference type="AlphaFoldDB" id="A0AAD9DC88"/>
<dbReference type="Proteomes" id="UP001224775">
    <property type="component" value="Unassembled WGS sequence"/>
</dbReference>
<sequence length="618" mass="70118">MEPPPARLLEIEHNRTAATTTIRNNDNRQLNVGGSPMRLYHLALAICCGLFGYIIGSMPNNNLTGHVDVKSSRQPSYKYDADSQMKGIDHIHPTNKSIVEEIIPATLQPIYQNIQFNVTRSMLRQSRPIIGNTQRLHAYLEKLRNKQCTTVLFLGGSVTDGHNAGGAKNAYPKLFMDWLNEAFSCVSVNGTMGKHEYIPSLPGIKNSQTAFLYFDWIDRIEKLDLVFTEFNVNDAFLADYPPHALEDKINGTIQGDLRYFGSAFYFEVLLRRLLLLRKPDPIAIVTFNADYIGTPWSPAYGNFRSTLFRRNMEPLKLYISSMYEIPVFSAVSWMLPMAGKKGHELQFEKTYEFGTASWHTDKCCHPNRSGHKLLSLVIAFCLLEEERALTSLQYSDRADIERDFTADPVPLMRDPLYLSSEEDIAYVTSLDAEERLIDFTNPDDNNWEGKVLVNKGWTWYADNKFNDKYGLITNNSAGESHVAISLTGGKNGLVEISYVISYENFGRGFAWVDDSQDNTKQGLCKKVLHLCKMDKGNDATWRTEKRVACQRNVDGAEMVSILNGIWKVEASVQTVTLLREKLPHGQQKYLHVCLTPPDPDESQRGTENKFKLLSVRTF</sequence>